<evidence type="ECO:0000313" key="9">
    <source>
        <dbReference type="Proteomes" id="UP000651517"/>
    </source>
</evidence>
<dbReference type="Gene3D" id="3.40.50.1220">
    <property type="entry name" value="TPP-binding domain"/>
    <property type="match status" value="1"/>
</dbReference>
<sequence>MTQETTQAAATTASATDERFHNGGLAVVAALAAHGVDTIFGIPGTHNLEFYRHLPDFGIRAITPRHEQGAGYGADGYFLVSGKPGVVITTSGPGLTNVITAAATAYAESRPMLILSPGVPIGLERADIGMLHETKDSSGALSHLLVSSRRTRTAEGAAQAVADAFALFASERPGPVHIEVPLDVLEGQWWGAVPAPQAPRRPVLDMDMVATAAEALAGSRTPLIVAGGGARRAAAEVRALAEALDAPVVTTANGKGVLDEDHPLSLGANVRFPAIQRASAEADVLLVLGSELADSDLWGGRIGAAGDSAAGGDSASGGAEAGAGSGAGQTVIRCDIDPDQLNKNLRGDIHAFADCTDFLTALLAHEALPGAAGERDGQNRVTALTEAYQADFDFASTNVHLHEVITAAAGADVIIAGDSSQVTYDGTVHALTAHTPDQLLYMPGFATLGYGIPAAIGAKLADPARPVVCVVGDGAAMFSIQEIVTAVELGLPIPFVIVDNGGYAEIEHQMEDRDMDPFAVRLRRPDFAALGESMCARGMTISADAIDAELAEAIRTTLAGDRPAVIRVTLPGA</sequence>
<evidence type="ECO:0000259" key="5">
    <source>
        <dbReference type="Pfam" id="PF00205"/>
    </source>
</evidence>
<comment type="similarity">
    <text evidence="2 4">Belongs to the TPP enzyme family.</text>
</comment>
<dbReference type="Pfam" id="PF02776">
    <property type="entry name" value="TPP_enzyme_N"/>
    <property type="match status" value="1"/>
</dbReference>
<accession>A0ABR8WY08</accession>
<feature type="domain" description="Thiamine pyrophosphate enzyme TPP-binding" evidence="6">
    <location>
        <begin position="431"/>
        <end position="568"/>
    </location>
</feature>
<dbReference type="Pfam" id="PF00205">
    <property type="entry name" value="TPP_enzyme_M"/>
    <property type="match status" value="1"/>
</dbReference>
<keyword evidence="9" id="KW-1185">Reference proteome</keyword>
<protein>
    <submittedName>
        <fullName evidence="8">Acetolactate synthase</fullName>
    </submittedName>
</protein>
<dbReference type="InterPro" id="IPR045229">
    <property type="entry name" value="TPP_enz"/>
</dbReference>
<dbReference type="InterPro" id="IPR000399">
    <property type="entry name" value="TPP-bd_CS"/>
</dbReference>
<dbReference type="InterPro" id="IPR012000">
    <property type="entry name" value="Thiamin_PyroP_enz_cen_dom"/>
</dbReference>
<dbReference type="EMBL" id="JACSPY010000019">
    <property type="protein sequence ID" value="MBD8021747.1"/>
    <property type="molecule type" value="Genomic_DNA"/>
</dbReference>
<keyword evidence="3 4" id="KW-0786">Thiamine pyrophosphate</keyword>
<evidence type="ECO:0000256" key="2">
    <source>
        <dbReference type="ARBA" id="ARBA00007812"/>
    </source>
</evidence>
<dbReference type="InterPro" id="IPR011766">
    <property type="entry name" value="TPP_enzyme_TPP-bd"/>
</dbReference>
<dbReference type="CDD" id="cd00568">
    <property type="entry name" value="TPP_enzymes"/>
    <property type="match status" value="1"/>
</dbReference>
<evidence type="ECO:0000256" key="3">
    <source>
        <dbReference type="ARBA" id="ARBA00023052"/>
    </source>
</evidence>
<evidence type="ECO:0000256" key="1">
    <source>
        <dbReference type="ARBA" id="ARBA00001964"/>
    </source>
</evidence>
<dbReference type="RefSeq" id="WP_191727283.1">
    <property type="nucleotide sequence ID" value="NZ_JACSPY010000019.1"/>
</dbReference>
<gene>
    <name evidence="8" type="ORF">H9634_13255</name>
</gene>
<dbReference type="PROSITE" id="PS00187">
    <property type="entry name" value="TPP_ENZYMES"/>
    <property type="match status" value="1"/>
</dbReference>
<dbReference type="InterPro" id="IPR029061">
    <property type="entry name" value="THDP-binding"/>
</dbReference>
<dbReference type="InterPro" id="IPR012001">
    <property type="entry name" value="Thiamin_PyroP_enz_TPP-bd_dom"/>
</dbReference>
<feature type="domain" description="Thiamine pyrophosphate enzyme N-terminal TPP-binding" evidence="7">
    <location>
        <begin position="22"/>
        <end position="132"/>
    </location>
</feature>
<comment type="caution">
    <text evidence="8">The sequence shown here is derived from an EMBL/GenBank/DDBJ whole genome shotgun (WGS) entry which is preliminary data.</text>
</comment>
<dbReference type="PANTHER" id="PTHR18968:SF13">
    <property type="entry name" value="ACETOLACTATE SYNTHASE CATALYTIC SUBUNIT, MITOCHONDRIAL"/>
    <property type="match status" value="1"/>
</dbReference>
<organism evidence="8 9">
    <name type="scientific">Brevibacterium gallinarum</name>
    <dbReference type="NCBI Taxonomy" id="2762220"/>
    <lineage>
        <taxon>Bacteria</taxon>
        <taxon>Bacillati</taxon>
        <taxon>Actinomycetota</taxon>
        <taxon>Actinomycetes</taxon>
        <taxon>Micrococcales</taxon>
        <taxon>Brevibacteriaceae</taxon>
        <taxon>Brevibacterium</taxon>
    </lineage>
</organism>
<proteinExistence type="inferred from homology"/>
<dbReference type="Proteomes" id="UP000651517">
    <property type="component" value="Unassembled WGS sequence"/>
</dbReference>
<dbReference type="InterPro" id="IPR029035">
    <property type="entry name" value="DHS-like_NAD/FAD-binding_dom"/>
</dbReference>
<dbReference type="SUPFAM" id="SSF52467">
    <property type="entry name" value="DHS-like NAD/FAD-binding domain"/>
    <property type="match status" value="1"/>
</dbReference>
<dbReference type="Pfam" id="PF02775">
    <property type="entry name" value="TPP_enzyme_C"/>
    <property type="match status" value="1"/>
</dbReference>
<feature type="domain" description="Thiamine pyrophosphate enzyme central" evidence="5">
    <location>
        <begin position="209"/>
        <end position="362"/>
    </location>
</feature>
<reference evidence="8 9" key="1">
    <citation type="submission" date="2020-08" db="EMBL/GenBank/DDBJ databases">
        <title>A Genomic Blueprint of the Chicken Gut Microbiome.</title>
        <authorList>
            <person name="Gilroy R."/>
            <person name="Ravi A."/>
            <person name="Getino M."/>
            <person name="Pursley I."/>
            <person name="Horton D.L."/>
            <person name="Alikhan N.-F."/>
            <person name="Baker D."/>
            <person name="Gharbi K."/>
            <person name="Hall N."/>
            <person name="Watson M."/>
            <person name="Adriaenssens E.M."/>
            <person name="Foster-Nyarko E."/>
            <person name="Jarju S."/>
            <person name="Secka A."/>
            <person name="Antonio M."/>
            <person name="Oren A."/>
            <person name="Chaudhuri R."/>
            <person name="La Ragione R.M."/>
            <person name="Hildebrand F."/>
            <person name="Pallen M.J."/>
        </authorList>
    </citation>
    <scope>NUCLEOTIDE SEQUENCE [LARGE SCALE GENOMIC DNA]</scope>
    <source>
        <strain evidence="8 9">Re57</strain>
    </source>
</reference>
<name>A0ABR8WY08_9MICO</name>
<evidence type="ECO:0000313" key="8">
    <source>
        <dbReference type="EMBL" id="MBD8021747.1"/>
    </source>
</evidence>
<dbReference type="Gene3D" id="3.40.50.970">
    <property type="match status" value="2"/>
</dbReference>
<evidence type="ECO:0000259" key="6">
    <source>
        <dbReference type="Pfam" id="PF02775"/>
    </source>
</evidence>
<dbReference type="SUPFAM" id="SSF52518">
    <property type="entry name" value="Thiamin diphosphate-binding fold (THDP-binding)"/>
    <property type="match status" value="2"/>
</dbReference>
<dbReference type="PANTHER" id="PTHR18968">
    <property type="entry name" value="THIAMINE PYROPHOSPHATE ENZYMES"/>
    <property type="match status" value="1"/>
</dbReference>
<evidence type="ECO:0000256" key="4">
    <source>
        <dbReference type="RuleBase" id="RU362132"/>
    </source>
</evidence>
<comment type="cofactor">
    <cofactor evidence="1">
        <name>thiamine diphosphate</name>
        <dbReference type="ChEBI" id="CHEBI:58937"/>
    </cofactor>
</comment>
<evidence type="ECO:0000259" key="7">
    <source>
        <dbReference type="Pfam" id="PF02776"/>
    </source>
</evidence>
<dbReference type="CDD" id="cd07035">
    <property type="entry name" value="TPP_PYR_POX_like"/>
    <property type="match status" value="1"/>
</dbReference>